<proteinExistence type="predicted"/>
<dbReference type="InterPro" id="IPR024952">
    <property type="entry name" value="LPP20-like_dom"/>
</dbReference>
<feature type="domain" description="Lipoprotein LPP20-like" evidence="1">
    <location>
        <begin position="51"/>
        <end position="153"/>
    </location>
</feature>
<evidence type="ECO:0000259" key="1">
    <source>
        <dbReference type="Pfam" id="PF02169"/>
    </source>
</evidence>
<reference evidence="2" key="1">
    <citation type="submission" date="2016-10" db="EMBL/GenBank/DDBJ databases">
        <title>Sequence of Gallionella enrichment culture.</title>
        <authorList>
            <person name="Poehlein A."/>
            <person name="Muehling M."/>
            <person name="Daniel R."/>
        </authorList>
    </citation>
    <scope>NUCLEOTIDE SEQUENCE</scope>
</reference>
<evidence type="ECO:0000313" key="2">
    <source>
        <dbReference type="EMBL" id="OIR02118.1"/>
    </source>
</evidence>
<accession>A0A1J5SPY2</accession>
<protein>
    <recommendedName>
        <fullName evidence="1">Lipoprotein LPP20-like domain-containing protein</fullName>
    </recommendedName>
</protein>
<organism evidence="2">
    <name type="scientific">mine drainage metagenome</name>
    <dbReference type="NCBI Taxonomy" id="410659"/>
    <lineage>
        <taxon>unclassified sequences</taxon>
        <taxon>metagenomes</taxon>
        <taxon>ecological metagenomes</taxon>
    </lineage>
</organism>
<dbReference type="EMBL" id="MLJW01000077">
    <property type="protein sequence ID" value="OIR02118.1"/>
    <property type="molecule type" value="Genomic_DNA"/>
</dbReference>
<sequence length="173" mass="18333">MIVRKLLALLLVAVLMPGADAWADAPPGGGATARSKKAQKCTFPKSRRRAPDWVCHGHVEGLALTAVGSAPKSRAGFSFMEKMAAADARAHLVQAVCESVKRRLDEGAAASGKPDGRDGALLTSIAEATLQNTRIEKHSYGPNGALYVLVGLDAAEADRLIESVTAEYLRQRK</sequence>
<name>A0A1J5SPY2_9ZZZZ</name>
<dbReference type="AlphaFoldDB" id="A0A1J5SPY2"/>
<dbReference type="Pfam" id="PF02169">
    <property type="entry name" value="LPP20"/>
    <property type="match status" value="1"/>
</dbReference>
<gene>
    <name evidence="2" type="ORF">GALL_157360</name>
</gene>
<comment type="caution">
    <text evidence="2">The sequence shown here is derived from an EMBL/GenBank/DDBJ whole genome shotgun (WGS) entry which is preliminary data.</text>
</comment>